<dbReference type="GO" id="GO:0016020">
    <property type="term" value="C:membrane"/>
    <property type="evidence" value="ECO:0007669"/>
    <property type="project" value="UniProtKB-SubCell"/>
</dbReference>
<accession>A0AA36ID28</accession>
<feature type="transmembrane region" description="Helical" evidence="7">
    <location>
        <begin position="596"/>
        <end position="616"/>
    </location>
</feature>
<dbReference type="Proteomes" id="UP001178507">
    <property type="component" value="Unassembled WGS sequence"/>
</dbReference>
<dbReference type="EMBL" id="CAUJNA010001068">
    <property type="protein sequence ID" value="CAJ1383989.1"/>
    <property type="molecule type" value="Genomic_DNA"/>
</dbReference>
<keyword evidence="4 7" id="KW-0472">Membrane</keyword>
<feature type="compositionally biased region" description="Polar residues" evidence="6">
    <location>
        <begin position="1"/>
        <end position="12"/>
    </location>
</feature>
<evidence type="ECO:0000313" key="8">
    <source>
        <dbReference type="EMBL" id="CAJ1383989.1"/>
    </source>
</evidence>
<evidence type="ECO:0000313" key="9">
    <source>
        <dbReference type="Proteomes" id="UP001178507"/>
    </source>
</evidence>
<reference evidence="8" key="1">
    <citation type="submission" date="2023-08" db="EMBL/GenBank/DDBJ databases">
        <authorList>
            <person name="Chen Y."/>
            <person name="Shah S."/>
            <person name="Dougan E. K."/>
            <person name="Thang M."/>
            <person name="Chan C."/>
        </authorList>
    </citation>
    <scope>NUCLEOTIDE SEQUENCE</scope>
</reference>
<comment type="caution">
    <text evidence="8">The sequence shown here is derived from an EMBL/GenBank/DDBJ whole genome shotgun (WGS) entry which is preliminary data.</text>
</comment>
<keyword evidence="5" id="KW-0175">Coiled coil</keyword>
<evidence type="ECO:0000256" key="1">
    <source>
        <dbReference type="ARBA" id="ARBA00004141"/>
    </source>
</evidence>
<keyword evidence="3 7" id="KW-1133">Transmembrane helix</keyword>
<comment type="subcellular location">
    <subcellularLocation>
        <location evidence="1">Membrane</location>
        <topology evidence="1">Multi-pass membrane protein</topology>
    </subcellularLocation>
</comment>
<dbReference type="AlphaFoldDB" id="A0AA36ID28"/>
<gene>
    <name evidence="8" type="ORF">EVOR1521_LOCUS10945</name>
</gene>
<evidence type="ECO:0000256" key="7">
    <source>
        <dbReference type="SAM" id="Phobius"/>
    </source>
</evidence>
<evidence type="ECO:0000256" key="4">
    <source>
        <dbReference type="ARBA" id="ARBA00023136"/>
    </source>
</evidence>
<feature type="transmembrane region" description="Helical" evidence="7">
    <location>
        <begin position="805"/>
        <end position="827"/>
    </location>
</feature>
<name>A0AA36ID28_9DINO</name>
<evidence type="ECO:0000256" key="6">
    <source>
        <dbReference type="SAM" id="MobiDB-lite"/>
    </source>
</evidence>
<keyword evidence="2 7" id="KW-0812">Transmembrane</keyword>
<feature type="transmembrane region" description="Helical" evidence="7">
    <location>
        <begin position="705"/>
        <end position="723"/>
    </location>
</feature>
<feature type="transmembrane region" description="Helical" evidence="7">
    <location>
        <begin position="566"/>
        <end position="590"/>
    </location>
</feature>
<feature type="region of interest" description="Disordered" evidence="6">
    <location>
        <begin position="1"/>
        <end position="32"/>
    </location>
</feature>
<keyword evidence="9" id="KW-1185">Reference proteome</keyword>
<evidence type="ECO:0000256" key="5">
    <source>
        <dbReference type="SAM" id="Coils"/>
    </source>
</evidence>
<dbReference type="Gene3D" id="1.20.120.350">
    <property type="entry name" value="Voltage-gated potassium channels. Chain C"/>
    <property type="match status" value="1"/>
</dbReference>
<dbReference type="InterPro" id="IPR027359">
    <property type="entry name" value="Volt_channel_dom_sf"/>
</dbReference>
<organism evidence="8 9">
    <name type="scientific">Effrenium voratum</name>
    <dbReference type="NCBI Taxonomy" id="2562239"/>
    <lineage>
        <taxon>Eukaryota</taxon>
        <taxon>Sar</taxon>
        <taxon>Alveolata</taxon>
        <taxon>Dinophyceae</taxon>
        <taxon>Suessiales</taxon>
        <taxon>Symbiodiniaceae</taxon>
        <taxon>Effrenium</taxon>
    </lineage>
</organism>
<feature type="coiled-coil region" evidence="5">
    <location>
        <begin position="219"/>
        <end position="250"/>
    </location>
</feature>
<sequence>MVSQASPSSWSPGETKRGRCVEDSSGPDFEDDKLPVWKVIAQRLEVEASERTAAISRLSAYIDGAIEGLTAKIEAVTQASVRKAVGEEAPLAPTGLEELKRSIARLSEGHGHQEERLRSLAHKVDEVSGTQTILDRDQKATFRELSNSISDLNIKLGSRASRMEESLKVLQEDLASIQNERKVLVNGALGALDIWRGGSIPRNVARQRSMASDRFEQLVAELCKQHAAELRELREANAQLQKTKEGEEEEGHVLSPEWALDCRVEASESVTLPPQQEVQVQIHAVRCLPTAGNKGRCKLVVRGEKETPWAELSKEEGIPGALQEETWDAVWDRDAGALSCTIPADREPLVPIELFLEGQTSAAASCRVPLGERRHCNFDNGGFLDAEVKLQSELGQVEPPPVVAPSVVRGQPPQQMKLGVHSSTDGVPLSIRLEELFNVTDVSSKVVMPADLYLAMQAGRKKMWNPLNMLSIDELEEALKEFRRIHGKVFSNGRRASISQAVQPVMSWTAFRDMVLLEDLPNLVSSACALNTFVIQKTLLGDAIPASNAVQVLLAEKPKPENRHKWLVNLVTALSSAAIVTSFVLLGFSLDLASDSVGWVVVEAIFSTIFVSEIAIKSYVFTPRTFFCGKDRWWNGFDSLLTAVAVGELLLNLVINNESQATKIVLILRGLRFARIARLAKLMHMPLLQELANIVSGFIISARSLFWVIVTLNVVVYVCALALRSMVQSWTEPNTLQRCGSGDYMDMEGAEGPCKLHLVYGDEYCGSVLRCMFSIFRCMIGDCTSAGGRSLTMIFSHGFGLRFDLLYALSMVVVLFGLFNIITAIFVEATLTGLKENEVQRKYAKAFETNYMTEQLAKLVMCVSVQTENLRARNRKKAKGSFASFADTGRDGEPSKGEEINLSEEEFNHVIRSSEVRQLLNELDVVVEPRPGIFEAFNTDESGAVSMSELVSGLMRLRGDLNKVDIVITQMALEGLQKRQNSLATRISDLHEGHMKLFHLMHGT</sequence>
<evidence type="ECO:0000256" key="3">
    <source>
        <dbReference type="ARBA" id="ARBA00022989"/>
    </source>
</evidence>
<protein>
    <submittedName>
        <fullName evidence="8">Uncharacterized protein</fullName>
    </submittedName>
</protein>
<proteinExistence type="predicted"/>
<dbReference type="SUPFAM" id="SSF81324">
    <property type="entry name" value="Voltage-gated potassium channels"/>
    <property type="match status" value="1"/>
</dbReference>
<evidence type="ECO:0000256" key="2">
    <source>
        <dbReference type="ARBA" id="ARBA00022692"/>
    </source>
</evidence>